<name>A0A7I9ZL92_9MYCO</name>
<reference evidence="1 2" key="1">
    <citation type="journal article" date="2019" name="Emerg. Microbes Infect.">
        <title>Comprehensive subspecies identification of 175 nontuberculous mycobacteria species based on 7547 genomic profiles.</title>
        <authorList>
            <person name="Matsumoto Y."/>
            <person name="Kinjo T."/>
            <person name="Motooka D."/>
            <person name="Nabeya D."/>
            <person name="Jung N."/>
            <person name="Uechi K."/>
            <person name="Horii T."/>
            <person name="Iida T."/>
            <person name="Fujita J."/>
            <person name="Nakamura S."/>
        </authorList>
    </citation>
    <scope>NUCLEOTIDE SEQUENCE [LARGE SCALE GENOMIC DNA]</scope>
    <source>
        <strain evidence="1 2">JCM 30996</strain>
    </source>
</reference>
<protein>
    <submittedName>
        <fullName evidence="1">Uncharacterized protein</fullName>
    </submittedName>
</protein>
<comment type="caution">
    <text evidence="1">The sequence shown here is derived from an EMBL/GenBank/DDBJ whole genome shotgun (WGS) entry which is preliminary data.</text>
</comment>
<dbReference type="Proteomes" id="UP000465304">
    <property type="component" value="Unassembled WGS sequence"/>
</dbReference>
<evidence type="ECO:0000313" key="2">
    <source>
        <dbReference type="Proteomes" id="UP000465304"/>
    </source>
</evidence>
<organism evidence="1 2">
    <name type="scientific">Mycolicibacterium hippocampi</name>
    <dbReference type="NCBI Taxonomy" id="659824"/>
    <lineage>
        <taxon>Bacteria</taxon>
        <taxon>Bacillati</taxon>
        <taxon>Actinomycetota</taxon>
        <taxon>Actinomycetes</taxon>
        <taxon>Mycobacteriales</taxon>
        <taxon>Mycobacteriaceae</taxon>
        <taxon>Mycolicibacterium</taxon>
    </lineage>
</organism>
<dbReference type="AlphaFoldDB" id="A0A7I9ZL92"/>
<sequence length="112" mass="11455">MSARLVVGHAGSGSKNPSAYRIEFTATGSDDLRGLIDLSGQLLIEGGYFADHALVLGVDGTIPGRCSAGPVSLRGCSVQGGSELIQSRTLVESFAGAWDTLAKGSPSTCPCR</sequence>
<gene>
    <name evidence="1" type="ORF">MHIP_19500</name>
</gene>
<proteinExistence type="predicted"/>
<evidence type="ECO:0000313" key="1">
    <source>
        <dbReference type="EMBL" id="GFH01467.1"/>
    </source>
</evidence>
<dbReference type="EMBL" id="BLLB01000002">
    <property type="protein sequence ID" value="GFH01467.1"/>
    <property type="molecule type" value="Genomic_DNA"/>
</dbReference>
<keyword evidence="2" id="KW-1185">Reference proteome</keyword>
<accession>A0A7I9ZL92</accession>